<dbReference type="CDD" id="cd18092">
    <property type="entry name" value="SpoU-like_TrmH"/>
    <property type="match status" value="1"/>
</dbReference>
<dbReference type="InterPro" id="IPR001537">
    <property type="entry name" value="SpoU_MeTrfase"/>
</dbReference>
<dbReference type="Pfam" id="PF12105">
    <property type="entry name" value="SpoU_methylas_C"/>
    <property type="match status" value="1"/>
</dbReference>
<dbReference type="EMBL" id="WMIA01000001">
    <property type="protein sequence ID" value="MTF37563.1"/>
    <property type="molecule type" value="Genomic_DNA"/>
</dbReference>
<dbReference type="PANTHER" id="PTHR43453:SF1">
    <property type="entry name" value="TRNA_RRNA METHYLTRANSFERASE SPOU TYPE DOMAIN-CONTAINING PROTEIN"/>
    <property type="match status" value="1"/>
</dbReference>
<keyword evidence="3 7" id="KW-0808">Transferase</keyword>
<gene>
    <name evidence="7" type="primary">trmH</name>
    <name evidence="11" type="ORF">GGC33_01255</name>
</gene>
<keyword evidence="5 7" id="KW-0819">tRNA processing</keyword>
<comment type="catalytic activity">
    <reaction evidence="7">
        <text>guanosine(18) in tRNA + S-adenosyl-L-methionine = 2'-O-methylguanosine(18) in tRNA + S-adenosyl-L-homocysteine + H(+)</text>
        <dbReference type="Rhea" id="RHEA:20077"/>
        <dbReference type="Rhea" id="RHEA-COMP:10190"/>
        <dbReference type="Rhea" id="RHEA-COMP:10192"/>
        <dbReference type="ChEBI" id="CHEBI:15378"/>
        <dbReference type="ChEBI" id="CHEBI:57856"/>
        <dbReference type="ChEBI" id="CHEBI:59789"/>
        <dbReference type="ChEBI" id="CHEBI:74269"/>
        <dbReference type="ChEBI" id="CHEBI:74445"/>
        <dbReference type="EC" id="2.1.1.34"/>
    </reaction>
</comment>
<keyword evidence="1 7" id="KW-0820">tRNA-binding</keyword>
<accession>A0A844GPR8</accession>
<evidence type="ECO:0000256" key="5">
    <source>
        <dbReference type="ARBA" id="ARBA00022694"/>
    </source>
</evidence>
<dbReference type="GO" id="GO:0141100">
    <property type="term" value="F:tRNA (guanine(18)-2'-O)-methyltransferase activity"/>
    <property type="evidence" value="ECO:0007669"/>
    <property type="project" value="UniProtKB-UniRule"/>
</dbReference>
<feature type="domain" description="tRNA/rRNA methyltransferase SpoU type" evidence="9">
    <location>
        <begin position="20"/>
        <end position="168"/>
    </location>
</feature>
<evidence type="ECO:0000259" key="10">
    <source>
        <dbReference type="Pfam" id="PF12105"/>
    </source>
</evidence>
<dbReference type="GO" id="GO:0002938">
    <property type="term" value="P:tRNA guanine ribose methylation"/>
    <property type="evidence" value="ECO:0007669"/>
    <property type="project" value="UniProtKB-UniRule"/>
</dbReference>
<dbReference type="HAMAP" id="MF_02060">
    <property type="entry name" value="tRNA_methyltr_TrmH"/>
    <property type="match status" value="1"/>
</dbReference>
<keyword evidence="6 7" id="KW-0694">RNA-binding</keyword>
<dbReference type="RefSeq" id="WP_155082468.1">
    <property type="nucleotide sequence ID" value="NZ_WMIA01000001.1"/>
</dbReference>
<comment type="similarity">
    <text evidence="7">Belongs to the class IV-like SAM-binding methyltransferase superfamily. RNA methyltransferase TrmH family.</text>
</comment>
<evidence type="ECO:0000313" key="11">
    <source>
        <dbReference type="EMBL" id="MTF37563.1"/>
    </source>
</evidence>
<evidence type="ECO:0000256" key="4">
    <source>
        <dbReference type="ARBA" id="ARBA00022691"/>
    </source>
</evidence>
<dbReference type="InterPro" id="IPR029026">
    <property type="entry name" value="tRNA_m1G_MTases_N"/>
</dbReference>
<dbReference type="EC" id="2.1.1.34" evidence="7"/>
<evidence type="ECO:0000256" key="6">
    <source>
        <dbReference type="ARBA" id="ARBA00022884"/>
    </source>
</evidence>
<feature type="compositionally biased region" description="Basic and acidic residues" evidence="8">
    <location>
        <begin position="220"/>
        <end position="233"/>
    </location>
</feature>
<feature type="binding site" evidence="7">
    <location>
        <position position="97"/>
    </location>
    <ligand>
        <name>S-adenosyl-L-methionine</name>
        <dbReference type="ChEBI" id="CHEBI:59789"/>
    </ligand>
</feature>
<dbReference type="Pfam" id="PF00588">
    <property type="entry name" value="SpoU_methylase"/>
    <property type="match status" value="1"/>
</dbReference>
<dbReference type="Proteomes" id="UP000437131">
    <property type="component" value="Unassembled WGS sequence"/>
</dbReference>
<dbReference type="PANTHER" id="PTHR43453">
    <property type="entry name" value="RRNA METHYLASE-LIKE"/>
    <property type="match status" value="1"/>
</dbReference>
<proteinExistence type="inferred from homology"/>
<comment type="caution">
    <text evidence="11">The sequence shown here is derived from an EMBL/GenBank/DDBJ whole genome shotgun (WGS) entry which is preliminary data.</text>
</comment>
<evidence type="ECO:0000259" key="9">
    <source>
        <dbReference type="Pfam" id="PF00588"/>
    </source>
</evidence>
<feature type="binding site" evidence="7">
    <location>
        <position position="157"/>
    </location>
    <ligand>
        <name>S-adenosyl-L-methionine</name>
        <dbReference type="ChEBI" id="CHEBI:59789"/>
    </ligand>
</feature>
<dbReference type="SUPFAM" id="SSF75217">
    <property type="entry name" value="alpha/beta knot"/>
    <property type="match status" value="1"/>
</dbReference>
<evidence type="ECO:0000313" key="12">
    <source>
        <dbReference type="Proteomes" id="UP000437131"/>
    </source>
</evidence>
<organism evidence="11 12">
    <name type="scientific">Cyanobacterium aponinum 0216</name>
    <dbReference type="NCBI Taxonomy" id="2676140"/>
    <lineage>
        <taxon>Bacteria</taxon>
        <taxon>Bacillati</taxon>
        <taxon>Cyanobacteriota</taxon>
        <taxon>Cyanophyceae</taxon>
        <taxon>Oscillatoriophycideae</taxon>
        <taxon>Chroococcales</taxon>
        <taxon>Geminocystaceae</taxon>
        <taxon>Cyanobacterium</taxon>
    </lineage>
</organism>
<evidence type="ECO:0000256" key="1">
    <source>
        <dbReference type="ARBA" id="ARBA00022555"/>
    </source>
</evidence>
<dbReference type="InterPro" id="IPR029028">
    <property type="entry name" value="Alpha/beta_knot_MTases"/>
</dbReference>
<reference evidence="11 12" key="1">
    <citation type="submission" date="2019-11" db="EMBL/GenBank/DDBJ databases">
        <title>Isolation of a new High Light Tolerant Cyanobacteria.</title>
        <authorList>
            <person name="Dobson Z."/>
            <person name="Vaughn N."/>
            <person name="Vaughn M."/>
            <person name="Fromme P."/>
            <person name="Mazor Y."/>
        </authorList>
    </citation>
    <scope>NUCLEOTIDE SEQUENCE [LARGE SCALE GENOMIC DNA]</scope>
    <source>
        <strain evidence="11 12">0216</strain>
    </source>
</reference>
<feature type="domain" description="RNA methyltransferase SpoU/TrmH type C-terminal" evidence="10">
    <location>
        <begin position="172"/>
        <end position="225"/>
    </location>
</feature>
<keyword evidence="2 7" id="KW-0489">Methyltransferase</keyword>
<sequence length="233" mass="26832">MDYRRLEKIKRILQRRQPDLTLITDNVNNFRNLSAIIRSCEAVGMMEVHLVNNQQEKLYLINKVTAGAERWLTQTRHSSIVTGINHLKKRGFTIYATHLGDPEGICCAVRTLDYRKMDYTKPTAFVVGSEKKGISEEALENADYHISIPMMGMTQSLNVSVATAIILFEAQRQREEKGYYQQLRISQEIYEKTIFEWAYPEAALAYRANKKPYPPLTETGEIKRDYKSSKASS</sequence>
<feature type="binding site" evidence="7">
    <location>
        <position position="148"/>
    </location>
    <ligand>
        <name>S-adenosyl-L-methionine</name>
        <dbReference type="ChEBI" id="CHEBI:59789"/>
    </ligand>
</feature>
<evidence type="ECO:0000256" key="7">
    <source>
        <dbReference type="HAMAP-Rule" id="MF_02060"/>
    </source>
</evidence>
<dbReference type="Gene3D" id="3.40.1280.10">
    <property type="match status" value="1"/>
</dbReference>
<comment type="function">
    <text evidence="7">Catalyzes the 2'-O methylation of guanosine at position 18 in tRNA.</text>
</comment>
<dbReference type="AlphaFoldDB" id="A0A844GPR8"/>
<evidence type="ECO:0000256" key="3">
    <source>
        <dbReference type="ARBA" id="ARBA00022679"/>
    </source>
</evidence>
<dbReference type="GO" id="GO:0000049">
    <property type="term" value="F:tRNA binding"/>
    <property type="evidence" value="ECO:0007669"/>
    <property type="project" value="UniProtKB-UniRule"/>
</dbReference>
<feature type="region of interest" description="Disordered" evidence="8">
    <location>
        <begin position="210"/>
        <end position="233"/>
    </location>
</feature>
<evidence type="ECO:0000256" key="8">
    <source>
        <dbReference type="SAM" id="MobiDB-lite"/>
    </source>
</evidence>
<dbReference type="InterPro" id="IPR022724">
    <property type="entry name" value="rRNA_MeTrfase_SpoU_C"/>
</dbReference>
<keyword evidence="4 7" id="KW-0949">S-adenosyl-L-methionine</keyword>
<comment type="caution">
    <text evidence="7">Lacks conserved residue(s) required for the propagation of feature annotation.</text>
</comment>
<evidence type="ECO:0000256" key="2">
    <source>
        <dbReference type="ARBA" id="ARBA00022603"/>
    </source>
</evidence>
<protein>
    <recommendedName>
        <fullName evidence="7">tRNA (guanosine(18)-2'-O)-methyltransferase</fullName>
        <ecNumber evidence="7">2.1.1.34</ecNumber>
    </recommendedName>
    <alternativeName>
        <fullName evidence="7">tRNA [Gm18] methyltransferase</fullName>
    </alternativeName>
</protein>
<name>A0A844GPR8_9CHRO</name>
<dbReference type="InterPro" id="IPR033671">
    <property type="entry name" value="TrmH"/>
</dbReference>